<dbReference type="AlphaFoldDB" id="A0AAU6Q6Q9"/>
<dbReference type="EC" id="3.4.-.-" evidence="3"/>
<dbReference type="Gene3D" id="2.70.70.10">
    <property type="entry name" value="Glucose Permease (Domain IIA)"/>
    <property type="match status" value="1"/>
</dbReference>
<evidence type="ECO:0000259" key="2">
    <source>
        <dbReference type="Pfam" id="PF01551"/>
    </source>
</evidence>
<keyword evidence="1" id="KW-0472">Membrane</keyword>
<proteinExistence type="predicted"/>
<accession>A0AAU6Q6Q9</accession>
<dbReference type="Pfam" id="PF01551">
    <property type="entry name" value="Peptidase_M23"/>
    <property type="match status" value="1"/>
</dbReference>
<keyword evidence="3" id="KW-0378">Hydrolase</keyword>
<evidence type="ECO:0000256" key="1">
    <source>
        <dbReference type="SAM" id="Phobius"/>
    </source>
</evidence>
<feature type="domain" description="M23ase beta-sheet core" evidence="2">
    <location>
        <begin position="271"/>
        <end position="370"/>
    </location>
</feature>
<protein>
    <submittedName>
        <fullName evidence="3">M23 family metallopeptidase</fullName>
        <ecNumber evidence="3">3.4.-.-</ecNumber>
    </submittedName>
</protein>
<name>A0AAU6Q6Q9_9DEIO</name>
<sequence>MSAFQTLLGALDSPEASQFTDSFLERVSVDTVVASVLNVHKRFGKPQAVHPIGDDLWQVQSERGQYQVLARFDQTHRLQALRLPTPAVSPLKAKATFMVLLLMPLFFARSVVLSWSQPTLLAWLTDVLPSLIFGAALIAVSAWAQSATWLKPLFWLGMAMLALSSLRALHLPVGQLDGFDAVLSAVLVAALLPLLLQGWRGRQIPRSIVELGPVLAGGRFMVAQGGSTPTINYHVAHEHMRYAVDFIGVNAWGRHATGLLPADPEKYAIFGAEVLAPLSGQVVAARDGLPDLSIPQTDALRPAGNHVVLRCLLSDGQTVQVLLAHLKQGSVRVSPGDAVKAGEIIGQVGNSGNTTEPHLHLGVNRHTVEGDPFSGEGVPFSVEGRFPIRGMVYERQGA</sequence>
<dbReference type="RefSeq" id="WP_339097755.1">
    <property type="nucleotide sequence ID" value="NZ_CP149783.1"/>
</dbReference>
<keyword evidence="1" id="KW-0812">Transmembrane</keyword>
<organism evidence="3">
    <name type="scientific">Deinococcus sp. VB142</name>
    <dbReference type="NCBI Taxonomy" id="3112952"/>
    <lineage>
        <taxon>Bacteria</taxon>
        <taxon>Thermotogati</taxon>
        <taxon>Deinococcota</taxon>
        <taxon>Deinococci</taxon>
        <taxon>Deinococcales</taxon>
        <taxon>Deinococcaceae</taxon>
        <taxon>Deinococcus</taxon>
    </lineage>
</organism>
<evidence type="ECO:0000313" key="3">
    <source>
        <dbReference type="EMBL" id="WYF46290.1"/>
    </source>
</evidence>
<dbReference type="EMBL" id="CP149783">
    <property type="protein sequence ID" value="WYF46290.1"/>
    <property type="molecule type" value="Genomic_DNA"/>
</dbReference>
<gene>
    <name evidence="3" type="ORF">WDJ50_14555</name>
</gene>
<dbReference type="SUPFAM" id="SSF51261">
    <property type="entry name" value="Duplicated hybrid motif"/>
    <property type="match status" value="1"/>
</dbReference>
<dbReference type="PANTHER" id="PTHR21666:SF285">
    <property type="entry name" value="M23 FAMILY METALLOPEPTIDASE"/>
    <property type="match status" value="1"/>
</dbReference>
<feature type="transmembrane region" description="Helical" evidence="1">
    <location>
        <begin position="153"/>
        <end position="173"/>
    </location>
</feature>
<feature type="transmembrane region" description="Helical" evidence="1">
    <location>
        <begin position="121"/>
        <end position="144"/>
    </location>
</feature>
<feature type="transmembrane region" description="Helical" evidence="1">
    <location>
        <begin position="95"/>
        <end position="115"/>
    </location>
</feature>
<dbReference type="InterPro" id="IPR016047">
    <property type="entry name" value="M23ase_b-sheet_dom"/>
</dbReference>
<feature type="transmembrane region" description="Helical" evidence="1">
    <location>
        <begin position="179"/>
        <end position="196"/>
    </location>
</feature>
<dbReference type="PANTHER" id="PTHR21666">
    <property type="entry name" value="PEPTIDASE-RELATED"/>
    <property type="match status" value="1"/>
</dbReference>
<dbReference type="CDD" id="cd12797">
    <property type="entry name" value="M23_peptidase"/>
    <property type="match status" value="1"/>
</dbReference>
<dbReference type="InterPro" id="IPR011055">
    <property type="entry name" value="Dup_hybrid_motif"/>
</dbReference>
<dbReference type="InterPro" id="IPR050570">
    <property type="entry name" value="Cell_wall_metabolism_enzyme"/>
</dbReference>
<reference evidence="3" key="1">
    <citation type="submission" date="2024-03" db="EMBL/GenBank/DDBJ databases">
        <title>Deinococcus weizhi sp. nov., isolated from human skin.</title>
        <authorList>
            <person name="Wei Z."/>
            <person name="Tian F."/>
            <person name="Yang C."/>
            <person name="Xin L.T."/>
            <person name="Wen Z.J."/>
            <person name="Lan K.C."/>
            <person name="Yu L."/>
            <person name="Zhe W."/>
            <person name="Dan F.D."/>
            <person name="Jun W."/>
            <person name="Rui Z."/>
            <person name="Yong X.J."/>
            <person name="Ting Y."/>
            <person name="Wei X."/>
            <person name="Xu Z.G."/>
            <person name="Xin Z."/>
            <person name="Dong F.G."/>
            <person name="Ni X.M."/>
            <person name="Zheng M.G."/>
            <person name="Chun Y."/>
            <person name="Qian W.X."/>
        </authorList>
    </citation>
    <scope>NUCLEOTIDE SEQUENCE</scope>
    <source>
        <strain evidence="3">VB142</strain>
    </source>
</reference>
<keyword evidence="1" id="KW-1133">Transmembrane helix</keyword>
<dbReference type="GO" id="GO:0004222">
    <property type="term" value="F:metalloendopeptidase activity"/>
    <property type="evidence" value="ECO:0007669"/>
    <property type="project" value="TreeGrafter"/>
</dbReference>